<evidence type="ECO:0000313" key="3">
    <source>
        <dbReference type="Proteomes" id="UP000531594"/>
    </source>
</evidence>
<protein>
    <submittedName>
        <fullName evidence="2">General stress protein 26</fullName>
    </submittedName>
</protein>
<organism evidence="2 3">
    <name type="scientific">Bacillus benzoevorans</name>
    <dbReference type="NCBI Taxonomy" id="1456"/>
    <lineage>
        <taxon>Bacteria</taxon>
        <taxon>Bacillati</taxon>
        <taxon>Bacillota</taxon>
        <taxon>Bacilli</taxon>
        <taxon>Bacillales</taxon>
        <taxon>Bacillaceae</taxon>
        <taxon>Bacillus</taxon>
    </lineage>
</organism>
<gene>
    <name evidence="2" type="ORF">HNR53_002900</name>
</gene>
<dbReference type="Pfam" id="PF01243">
    <property type="entry name" value="PNPOx_N"/>
    <property type="match status" value="1"/>
</dbReference>
<comment type="caution">
    <text evidence="2">The sequence shown here is derived from an EMBL/GenBank/DDBJ whole genome shotgun (WGS) entry which is preliminary data.</text>
</comment>
<keyword evidence="3" id="KW-1185">Reference proteome</keyword>
<dbReference type="InterPro" id="IPR052917">
    <property type="entry name" value="Stress-Dev_Protein"/>
</dbReference>
<sequence length="144" mass="16956">MEQQQMKDEIRRILDEKRVGTLCTMKGDQPFARYMIFRHDEFILYTISSKKTEKVQDILNNSKVHILFGYESGSFGKPNPYLDIIATATIHDEKELKDRLWHDNFRRYLAGPDDPNYIVIQCEPKSIRLMNHPDLDGPYTLSFT</sequence>
<proteinExistence type="predicted"/>
<name>A0A7X0HSW5_9BACI</name>
<evidence type="ECO:0000259" key="1">
    <source>
        <dbReference type="Pfam" id="PF01243"/>
    </source>
</evidence>
<dbReference type="SUPFAM" id="SSF50475">
    <property type="entry name" value="FMN-binding split barrel"/>
    <property type="match status" value="1"/>
</dbReference>
<dbReference type="RefSeq" id="WP_184527069.1">
    <property type="nucleotide sequence ID" value="NZ_JACHGK010000010.1"/>
</dbReference>
<accession>A0A7X0HSW5</accession>
<evidence type="ECO:0000313" key="2">
    <source>
        <dbReference type="EMBL" id="MBB6446243.1"/>
    </source>
</evidence>
<dbReference type="AlphaFoldDB" id="A0A7X0HSW5"/>
<dbReference type="Proteomes" id="UP000531594">
    <property type="component" value="Unassembled WGS sequence"/>
</dbReference>
<dbReference type="InterPro" id="IPR011576">
    <property type="entry name" value="Pyridox_Oxase_N"/>
</dbReference>
<dbReference type="InterPro" id="IPR012349">
    <property type="entry name" value="Split_barrel_FMN-bd"/>
</dbReference>
<reference evidence="2 3" key="1">
    <citation type="submission" date="2020-08" db="EMBL/GenBank/DDBJ databases">
        <title>Genomic Encyclopedia of Type Strains, Phase IV (KMG-IV): sequencing the most valuable type-strain genomes for metagenomic binning, comparative biology and taxonomic classification.</title>
        <authorList>
            <person name="Goeker M."/>
        </authorList>
    </citation>
    <scope>NUCLEOTIDE SEQUENCE [LARGE SCALE GENOMIC DNA]</scope>
    <source>
        <strain evidence="2 3">DSM 5391</strain>
    </source>
</reference>
<dbReference type="EMBL" id="JACHGK010000010">
    <property type="protein sequence ID" value="MBB6446243.1"/>
    <property type="molecule type" value="Genomic_DNA"/>
</dbReference>
<feature type="domain" description="Pyridoxamine 5'-phosphate oxidase N-terminal" evidence="1">
    <location>
        <begin position="6"/>
        <end position="130"/>
    </location>
</feature>
<dbReference type="PANTHER" id="PTHR34818:SF1">
    <property type="entry name" value="PROTEIN BLI-3"/>
    <property type="match status" value="1"/>
</dbReference>
<dbReference type="PANTHER" id="PTHR34818">
    <property type="entry name" value="PROTEIN BLI-3"/>
    <property type="match status" value="1"/>
</dbReference>
<dbReference type="Gene3D" id="2.30.110.10">
    <property type="entry name" value="Electron Transport, Fmn-binding Protein, Chain A"/>
    <property type="match status" value="1"/>
</dbReference>